<evidence type="ECO:0000256" key="4">
    <source>
        <dbReference type="ARBA" id="ARBA00022824"/>
    </source>
</evidence>
<name>A0A0D2WHZ5_CAPO3</name>
<dbReference type="eggNOG" id="KOG0781">
    <property type="taxonomic scope" value="Eukaryota"/>
</dbReference>
<feature type="domain" description="SRP54-type proteins GTP-binding" evidence="9">
    <location>
        <begin position="641"/>
        <end position="654"/>
    </location>
</feature>
<dbReference type="GO" id="GO:0003924">
    <property type="term" value="F:GTPase activity"/>
    <property type="evidence" value="ECO:0007669"/>
    <property type="project" value="InterPro"/>
</dbReference>
<reference evidence="11" key="1">
    <citation type="submission" date="2011-02" db="EMBL/GenBank/DDBJ databases">
        <title>The Genome Sequence of Capsaspora owczarzaki ATCC 30864.</title>
        <authorList>
            <person name="Russ C."/>
            <person name="Cuomo C."/>
            <person name="Burger G."/>
            <person name="Gray M.W."/>
            <person name="Holland P.W.H."/>
            <person name="King N."/>
            <person name="Lang F.B.F."/>
            <person name="Roger A.J."/>
            <person name="Ruiz-Trillo I."/>
            <person name="Young S.K."/>
            <person name="Zeng Q."/>
            <person name="Gargeya S."/>
            <person name="Alvarado L."/>
            <person name="Berlin A."/>
            <person name="Chapman S.B."/>
            <person name="Chen Z."/>
            <person name="Freedman E."/>
            <person name="Gellesch M."/>
            <person name="Goldberg J."/>
            <person name="Griggs A."/>
            <person name="Gujja S."/>
            <person name="Heilman E."/>
            <person name="Heiman D."/>
            <person name="Howarth C."/>
            <person name="Mehta T."/>
            <person name="Neiman D."/>
            <person name="Pearson M."/>
            <person name="Roberts A."/>
            <person name="Saif S."/>
            <person name="Shea T."/>
            <person name="Shenoy N."/>
            <person name="Sisk P."/>
            <person name="Stolte C."/>
            <person name="Sykes S."/>
            <person name="White J."/>
            <person name="Yandava C."/>
            <person name="Haas B."/>
            <person name="Nusbaum C."/>
            <person name="Birren B."/>
        </authorList>
    </citation>
    <scope>NUCLEOTIDE SEQUENCE</scope>
    <source>
        <strain evidence="11">ATCC 30864</strain>
    </source>
</reference>
<dbReference type="InterPro" id="IPR003593">
    <property type="entry name" value="AAA+_ATPase"/>
</dbReference>
<dbReference type="GO" id="GO:0006614">
    <property type="term" value="P:SRP-dependent cotranslational protein targeting to membrane"/>
    <property type="evidence" value="ECO:0007669"/>
    <property type="project" value="InterPro"/>
</dbReference>
<keyword evidence="3" id="KW-0547">Nucleotide-binding</keyword>
<evidence type="ECO:0000256" key="3">
    <source>
        <dbReference type="ARBA" id="ARBA00022741"/>
    </source>
</evidence>
<evidence type="ECO:0000313" key="10">
    <source>
        <dbReference type="EMBL" id="KJE89365.1"/>
    </source>
</evidence>
<dbReference type="Proteomes" id="UP000008743">
    <property type="component" value="Unassembled WGS sequence"/>
</dbReference>
<evidence type="ECO:0000256" key="1">
    <source>
        <dbReference type="ARBA" id="ARBA00004397"/>
    </source>
</evidence>
<dbReference type="AlphaFoldDB" id="A0A0D2WHZ5"/>
<proteinExistence type="inferred from homology"/>
<dbReference type="SUPFAM" id="SSF52540">
    <property type="entry name" value="P-loop containing nucleoside triphosphate hydrolases"/>
    <property type="match status" value="1"/>
</dbReference>
<dbReference type="RefSeq" id="XP_004365719.2">
    <property type="nucleotide sequence ID" value="XM_004365662.2"/>
</dbReference>
<dbReference type="InterPro" id="IPR007222">
    <property type="entry name" value="Sig_recog_particle_rcpt_asu_N"/>
</dbReference>
<evidence type="ECO:0000256" key="6">
    <source>
        <dbReference type="ARBA" id="ARBA00023136"/>
    </source>
</evidence>
<evidence type="ECO:0000256" key="7">
    <source>
        <dbReference type="ARBA" id="ARBA00023170"/>
    </source>
</evidence>
<dbReference type="InterPro" id="IPR011012">
    <property type="entry name" value="Longin-like_dom_sf"/>
</dbReference>
<dbReference type="SMART" id="SM00962">
    <property type="entry name" value="SRP54"/>
    <property type="match status" value="1"/>
</dbReference>
<dbReference type="FunCoup" id="A0A0D2WHZ5">
    <property type="interactions" value="298"/>
</dbReference>
<dbReference type="Pfam" id="PF04086">
    <property type="entry name" value="SRP-alpha_N"/>
    <property type="match status" value="1"/>
</dbReference>
<comment type="similarity">
    <text evidence="2">Belongs to the GTP-binding SRP family.</text>
</comment>
<organism evidence="10 11">
    <name type="scientific">Capsaspora owczarzaki (strain ATCC 30864)</name>
    <dbReference type="NCBI Taxonomy" id="595528"/>
    <lineage>
        <taxon>Eukaryota</taxon>
        <taxon>Filasterea</taxon>
        <taxon>Capsaspora</taxon>
    </lineage>
</organism>
<dbReference type="PROSITE" id="PS00300">
    <property type="entry name" value="SRP54"/>
    <property type="match status" value="1"/>
</dbReference>
<gene>
    <name evidence="10" type="ORF">CAOG_000848</name>
</gene>
<keyword evidence="5" id="KW-0342">GTP-binding</keyword>
<feature type="region of interest" description="Disordered" evidence="8">
    <location>
        <begin position="150"/>
        <end position="326"/>
    </location>
</feature>
<dbReference type="FunFam" id="3.40.50.300:FF:000188">
    <property type="entry name" value="signal recognition particle receptor subunit alpha"/>
    <property type="match status" value="1"/>
</dbReference>
<dbReference type="SUPFAM" id="SSF64356">
    <property type="entry name" value="SNARE-like"/>
    <property type="match status" value="1"/>
</dbReference>
<keyword evidence="11" id="KW-1185">Reference proteome</keyword>
<feature type="compositionally biased region" description="Low complexity" evidence="8">
    <location>
        <begin position="212"/>
        <end position="230"/>
    </location>
</feature>
<dbReference type="OrthoDB" id="1727884at2759"/>
<evidence type="ECO:0000259" key="9">
    <source>
        <dbReference type="PROSITE" id="PS00300"/>
    </source>
</evidence>
<dbReference type="InParanoid" id="A0A0D2WHZ5"/>
<comment type="subcellular location">
    <subcellularLocation>
        <location evidence="1">Endoplasmic reticulum membrane</location>
        <topology evidence="1">Peripheral membrane protein</topology>
        <orientation evidence="1">Cytoplasmic side</orientation>
    </subcellularLocation>
</comment>
<dbReference type="GO" id="GO:0005525">
    <property type="term" value="F:GTP binding"/>
    <property type="evidence" value="ECO:0007669"/>
    <property type="project" value="UniProtKB-KW"/>
</dbReference>
<dbReference type="InterPro" id="IPR000897">
    <property type="entry name" value="SRP54_GTPase_dom"/>
</dbReference>
<dbReference type="SMART" id="SM00382">
    <property type="entry name" value="AAA"/>
    <property type="match status" value="1"/>
</dbReference>
<dbReference type="Gene3D" id="3.40.50.300">
    <property type="entry name" value="P-loop containing nucleotide triphosphate hydrolases"/>
    <property type="match status" value="1"/>
</dbReference>
<evidence type="ECO:0000256" key="2">
    <source>
        <dbReference type="ARBA" id="ARBA00008531"/>
    </source>
</evidence>
<dbReference type="PhylomeDB" id="A0A0D2WHZ5"/>
<dbReference type="Pfam" id="PF02881">
    <property type="entry name" value="SRP54_N"/>
    <property type="match status" value="1"/>
</dbReference>
<feature type="compositionally biased region" description="Low complexity" evidence="8">
    <location>
        <begin position="170"/>
        <end position="188"/>
    </location>
</feature>
<dbReference type="GO" id="GO:0006886">
    <property type="term" value="P:intracellular protein transport"/>
    <property type="evidence" value="ECO:0007669"/>
    <property type="project" value="InterPro"/>
</dbReference>
<dbReference type="InterPro" id="IPR027417">
    <property type="entry name" value="P-loop_NTPase"/>
</dbReference>
<dbReference type="InterPro" id="IPR036225">
    <property type="entry name" value="SRP/SRP_N"/>
</dbReference>
<dbReference type="PANTHER" id="PTHR43134">
    <property type="entry name" value="SIGNAL RECOGNITION PARTICLE RECEPTOR SUBUNIT ALPHA"/>
    <property type="match status" value="1"/>
</dbReference>
<dbReference type="InterPro" id="IPR042101">
    <property type="entry name" value="SRP54_N_sf"/>
</dbReference>
<dbReference type="SUPFAM" id="SSF47364">
    <property type="entry name" value="Domain of the SRP/SRP receptor G-proteins"/>
    <property type="match status" value="1"/>
</dbReference>
<dbReference type="STRING" id="595528.A0A0D2WHZ5"/>
<dbReference type="PANTHER" id="PTHR43134:SF1">
    <property type="entry name" value="SIGNAL RECOGNITION PARTICLE RECEPTOR SUBUNIT ALPHA"/>
    <property type="match status" value="1"/>
</dbReference>
<dbReference type="Gene3D" id="3.30.450.60">
    <property type="match status" value="1"/>
</dbReference>
<protein>
    <submittedName>
        <fullName evidence="10">GTP-binding protein-PA</fullName>
    </submittedName>
</protein>
<dbReference type="CDD" id="cd17876">
    <property type="entry name" value="SRalpha_C"/>
    <property type="match status" value="1"/>
</dbReference>
<accession>A0A0D2WHZ5</accession>
<evidence type="ECO:0000256" key="8">
    <source>
        <dbReference type="SAM" id="MobiDB-lite"/>
    </source>
</evidence>
<dbReference type="SMART" id="SM00963">
    <property type="entry name" value="SRP54_N"/>
    <property type="match status" value="1"/>
</dbReference>
<keyword evidence="7" id="KW-0675">Receptor</keyword>
<dbReference type="GO" id="GO:0005047">
    <property type="term" value="F:signal recognition particle binding"/>
    <property type="evidence" value="ECO:0007669"/>
    <property type="project" value="InterPro"/>
</dbReference>
<dbReference type="Pfam" id="PF00448">
    <property type="entry name" value="SRP54"/>
    <property type="match status" value="1"/>
</dbReference>
<feature type="compositionally biased region" description="Basic and acidic residues" evidence="8">
    <location>
        <begin position="281"/>
        <end position="299"/>
    </location>
</feature>
<keyword evidence="4" id="KW-0256">Endoplasmic reticulum</keyword>
<dbReference type="GO" id="GO:0005785">
    <property type="term" value="C:signal recognition particle receptor complex"/>
    <property type="evidence" value="ECO:0007669"/>
    <property type="project" value="InterPro"/>
</dbReference>
<dbReference type="InterPro" id="IPR013822">
    <property type="entry name" value="Signal_recog_particl_SRP54_hlx"/>
</dbReference>
<evidence type="ECO:0000256" key="5">
    <source>
        <dbReference type="ARBA" id="ARBA00023134"/>
    </source>
</evidence>
<sequence>MLELVTIFTRGGVVLWSRQSGAVAVSPTVINALISSAFIEKRAVSDKQFVHDHFALKWAIVNELDLVFVVVHQKALQLNYVDELLSSMATSFVNTNGDDVRAFAAGLPLFKPSGKHVVDFDARFDTIWEGVMQRYEESLRIPKAMKSFEESKKAQKSGIASPEPKSPSASIVTSPTTSQPVSPTAASSGNSAFAPDSDTADRLKKLGIQSRSAGSASKSKPSPSASTESKAPPKKKKATAWDPISGGMMTNAHSGPLDFSSDKPGTAAAAAPDMSTYTAGLERDSLKGDLPDIEYTPREQDDDANEEETADEAPVTSPGKAPILATPSLNGAAAPVAKKAGFGSGLLSFFQGLSGNKVLTAEDLAATLEKTKEHLINKNVAADISEKLCDSVRTNLVGKTMPSFTTITSTVTKSLEEAVTSILSPNRRVDILRDVLAKRQDPSGRPFTIVFCGVNGVGKSTNLAKICYWLVQNDISILIAACDTFRAGAVEQLRVHTRCLNDLQRSNGKLGPNDPDSVMLYEKGYGKDAAAIAFDAVNYGRDQRRDVVLVDTAGRMQDNEPLMRSLAKLVKTNEPDLVLFVGEALVGNEAVDQLKRFNQSLADFSESTNPHLIDGIVLTKFDTIDDKVGAAISMTYTSGQPIVFVGTGQTYRDLKKLNVKSVVQALLSN</sequence>
<feature type="compositionally biased region" description="Acidic residues" evidence="8">
    <location>
        <begin position="300"/>
        <end position="311"/>
    </location>
</feature>
<dbReference type="Gene3D" id="1.20.120.140">
    <property type="entry name" value="Signal recognition particle SRP54, nucleotide-binding domain"/>
    <property type="match status" value="1"/>
</dbReference>
<dbReference type="EMBL" id="KE346360">
    <property type="protein sequence ID" value="KJE89365.1"/>
    <property type="molecule type" value="Genomic_DNA"/>
</dbReference>
<dbReference type="CDD" id="cd14826">
    <property type="entry name" value="SR_alpha_SRX"/>
    <property type="match status" value="1"/>
</dbReference>
<evidence type="ECO:0000313" key="11">
    <source>
        <dbReference type="Proteomes" id="UP000008743"/>
    </source>
</evidence>
<keyword evidence="6" id="KW-0472">Membrane</keyword>